<proteinExistence type="predicted"/>
<evidence type="ECO:0008006" key="3">
    <source>
        <dbReference type="Google" id="ProtNLM"/>
    </source>
</evidence>
<dbReference type="GeneID" id="95074060"/>
<reference evidence="1 2" key="1">
    <citation type="submission" date="2020-02" db="EMBL/GenBank/DDBJ databases">
        <title>Whole genome shotgun sequence of Streptomyces diastaticus subsp. diastaticus NBRC 13412.</title>
        <authorList>
            <person name="Ichikawa N."/>
            <person name="Komaki H."/>
            <person name="Tamura T."/>
        </authorList>
    </citation>
    <scope>NUCLEOTIDE SEQUENCE [LARGE SCALE GENOMIC DNA]</scope>
    <source>
        <strain evidence="1 2">NBRC 13412</strain>
    </source>
</reference>
<organism evidence="1 2">
    <name type="scientific">Streptomyces diastaticus subsp. diastaticus</name>
    <dbReference type="NCBI Taxonomy" id="68040"/>
    <lineage>
        <taxon>Bacteria</taxon>
        <taxon>Bacillati</taxon>
        <taxon>Actinomycetota</taxon>
        <taxon>Actinomycetes</taxon>
        <taxon>Kitasatosporales</taxon>
        <taxon>Streptomycetaceae</taxon>
        <taxon>Streptomyces</taxon>
        <taxon>Streptomyces diastaticus group</taxon>
    </lineage>
</organism>
<gene>
    <name evidence="1" type="ORF">Sdia_35300</name>
</gene>
<evidence type="ECO:0000313" key="2">
    <source>
        <dbReference type="Proteomes" id="UP000472710"/>
    </source>
</evidence>
<keyword evidence="2" id="KW-1185">Reference proteome</keyword>
<sequence length="96" mass="10954">MVSRDGTVLDDNELVDGAWRRRPAADKAVARGRSRTWTARETAVFQQEIARAEVGVHRDVPSEDERLAVVIDGAQHTRRRWRRLVTARHDALRTSP</sequence>
<dbReference type="RefSeq" id="WP_223123485.1">
    <property type="nucleotide sequence ID" value="NZ_BLLN01000003.1"/>
</dbReference>
<dbReference type="EMBL" id="BLLN01000003">
    <property type="protein sequence ID" value="GFH72762.1"/>
    <property type="molecule type" value="Genomic_DNA"/>
</dbReference>
<accession>A0ABQ1CQX2</accession>
<name>A0ABQ1CQX2_STRDI</name>
<comment type="caution">
    <text evidence="1">The sequence shown here is derived from an EMBL/GenBank/DDBJ whole genome shotgun (WGS) entry which is preliminary data.</text>
</comment>
<protein>
    <recommendedName>
        <fullName evidence="3">Myb-like domain-containing protein</fullName>
    </recommendedName>
</protein>
<evidence type="ECO:0000313" key="1">
    <source>
        <dbReference type="EMBL" id="GFH72762.1"/>
    </source>
</evidence>
<dbReference type="Proteomes" id="UP000472710">
    <property type="component" value="Unassembled WGS sequence"/>
</dbReference>